<dbReference type="InterPro" id="IPR001322">
    <property type="entry name" value="Lamin_tail_dom"/>
</dbReference>
<reference evidence="3 4" key="1">
    <citation type="submission" date="2016-10" db="EMBL/GenBank/DDBJ databases">
        <authorList>
            <person name="de Groot N.N."/>
        </authorList>
    </citation>
    <scope>NUCLEOTIDE SEQUENCE [LARGE SCALE GENOMIC DNA]</scope>
    <source>
        <strain evidence="3 4">AR67</strain>
    </source>
</reference>
<dbReference type="OrthoDB" id="9806464at2"/>
<name>A0A1I1HPR3_RUMAL</name>
<dbReference type="RefSeq" id="WP_074960795.1">
    <property type="nucleotide sequence ID" value="NZ_FOKQ01000009.1"/>
</dbReference>
<evidence type="ECO:0000313" key="4">
    <source>
        <dbReference type="Proteomes" id="UP000182192"/>
    </source>
</evidence>
<gene>
    <name evidence="3" type="ORF">SAMN02910406_01370</name>
</gene>
<feature type="transmembrane region" description="Helical" evidence="1">
    <location>
        <begin position="12"/>
        <end position="32"/>
    </location>
</feature>
<proteinExistence type="predicted"/>
<dbReference type="EMBL" id="FOKQ01000009">
    <property type="protein sequence ID" value="SFC23433.1"/>
    <property type="molecule type" value="Genomic_DNA"/>
</dbReference>
<dbReference type="Proteomes" id="UP000182192">
    <property type="component" value="Unassembled WGS sequence"/>
</dbReference>
<dbReference type="Pfam" id="PF13287">
    <property type="entry name" value="Fn3_assoc"/>
    <property type="match status" value="1"/>
</dbReference>
<dbReference type="PROSITE" id="PS51841">
    <property type="entry name" value="LTD"/>
    <property type="match status" value="1"/>
</dbReference>
<evidence type="ECO:0000256" key="1">
    <source>
        <dbReference type="SAM" id="Phobius"/>
    </source>
</evidence>
<feature type="domain" description="LTD" evidence="2">
    <location>
        <begin position="25"/>
        <end position="148"/>
    </location>
</feature>
<dbReference type="Pfam" id="PF08757">
    <property type="entry name" value="CotH"/>
    <property type="match status" value="1"/>
</dbReference>
<protein>
    <submittedName>
        <fullName evidence="3">Lamin Tail Domain</fullName>
    </submittedName>
</protein>
<dbReference type="AlphaFoldDB" id="A0A1I1HPR3"/>
<keyword evidence="1" id="KW-1133">Transmembrane helix</keyword>
<evidence type="ECO:0000313" key="3">
    <source>
        <dbReference type="EMBL" id="SFC23433.1"/>
    </source>
</evidence>
<keyword evidence="1" id="KW-0472">Membrane</keyword>
<organism evidence="3 4">
    <name type="scientific">Ruminococcus albus</name>
    <dbReference type="NCBI Taxonomy" id="1264"/>
    <lineage>
        <taxon>Bacteria</taxon>
        <taxon>Bacillati</taxon>
        <taxon>Bacillota</taxon>
        <taxon>Clostridia</taxon>
        <taxon>Eubacteriales</taxon>
        <taxon>Oscillospiraceae</taxon>
        <taxon>Ruminococcus</taxon>
    </lineage>
</organism>
<evidence type="ECO:0000259" key="2">
    <source>
        <dbReference type="PROSITE" id="PS51841"/>
    </source>
</evidence>
<sequence>MENGTDKKRTAIAVAAGAAVLGLIAAAVFILTPKTLVISEICAENDGSYEEASLRDSEGKLCDWVEIYNPNVKAIDLKDYTLCRDGKSDQAISGGTVPARGYALVYCTKNGFDDPDVITADIKIPKDEECTISLKSGGIPVDSITAKPAPKGYTVCSDKKGSYITTPTPCAENSKVRCASQVKLSRESGFYPDAFSLEMTATDSAGIYYTTDGTDPRTSDTAEIYTEPIDIKDRAGDKNVLAAMDPMKIQLEYRTGKVEAPKDEDVDKGTVIRACAKSSDGEWGLVSTASYFVGLSPADHSNMPVISMVTDPDSLYDHETGIYVRGKVYEDYYPTDPDHLYNGSIPANYNQKGRDWERQCTLQFFESDGSLVFTQDSGVRIQGGWSRADYQKSFRFYARSEYGNNRFDYRFWQGLDTAEGQDDDSFSTFVLRNGGNDSNYLKFKDLMIQDMADDDSFATQTGRPCVLFIDGEYWGLYVLQEDYSPEYFARHYGVKKNSVAIYKNNELDEGLAEDETSFNDMLNFVLGKDMSDEDNYRHACELLDMDGFINYCAVEMYIFNDDWPQNNYGCWRSTDGNEYGDGKWRFFMFDTESCACHYNMTGAEKNLFEYLEEKKHKPIAKMILHLLKNEEFRTKLITRLMDMGNCTFTPERLESFINTYSDAYLSEMPAYYLRFPTNRTVERSSMPMISRMTKFFSNRQEKLIEYLSAEYDLGDARTITVASESANITLNGCDIEKSCDCRYFDNSQITLTADRKVTWEITQKGKKTEEITDQTLTINVTDDITIKARS</sequence>
<dbReference type="InterPro" id="IPR014867">
    <property type="entry name" value="Spore_coat_CotH_CotH2/3/7"/>
</dbReference>
<dbReference type="SUPFAM" id="SSF74853">
    <property type="entry name" value="Lamin A/C globular tail domain"/>
    <property type="match status" value="1"/>
</dbReference>
<accession>A0A1I1HPR3</accession>
<keyword evidence="1" id="KW-0812">Transmembrane</keyword>
<dbReference type="InterPro" id="IPR036415">
    <property type="entry name" value="Lamin_tail_dom_sf"/>
</dbReference>
<dbReference type="InterPro" id="IPR026876">
    <property type="entry name" value="Fn3_assoc_repeat"/>
</dbReference>